<feature type="region of interest" description="Disordered" evidence="4">
    <location>
        <begin position="149"/>
        <end position="199"/>
    </location>
</feature>
<feature type="compositionally biased region" description="Basic residues" evidence="4">
    <location>
        <begin position="174"/>
        <end position="184"/>
    </location>
</feature>
<dbReference type="Pfam" id="PF13649">
    <property type="entry name" value="Methyltransf_25"/>
    <property type="match status" value="1"/>
</dbReference>
<dbReference type="Gene3D" id="3.40.50.150">
    <property type="entry name" value="Vaccinia Virus protein VP39"/>
    <property type="match status" value="1"/>
</dbReference>
<dbReference type="PANTHER" id="PTHR43591">
    <property type="entry name" value="METHYLTRANSFERASE"/>
    <property type="match status" value="1"/>
</dbReference>
<dbReference type="RefSeq" id="XP_019042262.1">
    <property type="nucleotide sequence ID" value="XM_019195439.1"/>
</dbReference>
<feature type="region of interest" description="Disordered" evidence="4">
    <location>
        <begin position="1"/>
        <end position="91"/>
    </location>
</feature>
<dbReference type="InterPro" id="IPR023576">
    <property type="entry name" value="UbiE/COQ5_MeTrFase_CS"/>
</dbReference>
<dbReference type="GeneID" id="30213262"/>
<dbReference type="InterPro" id="IPR041698">
    <property type="entry name" value="Methyltransf_25"/>
</dbReference>
<dbReference type="InterPro" id="IPR029063">
    <property type="entry name" value="SAM-dependent_MTases_sf"/>
</dbReference>
<dbReference type="EMBL" id="KV700382">
    <property type="protein sequence ID" value="OCF21192.1"/>
    <property type="molecule type" value="Genomic_DNA"/>
</dbReference>
<accession>A0A1B9FR19</accession>
<dbReference type="KEGG" id="kbi:30213262"/>
<feature type="compositionally biased region" description="Basic and acidic residues" evidence="4">
    <location>
        <begin position="78"/>
        <end position="91"/>
    </location>
</feature>
<reference evidence="7" key="2">
    <citation type="submission" date="2013-07" db="EMBL/GenBank/DDBJ databases">
        <authorList>
            <consortium name="The Broad Institute Genome Sequencing Platform"/>
            <person name="Cuomo C."/>
            <person name="Litvintseva A."/>
            <person name="Chen Y."/>
            <person name="Heitman J."/>
            <person name="Sun S."/>
            <person name="Springer D."/>
            <person name="Dromer F."/>
            <person name="Young S.K."/>
            <person name="Zeng Q."/>
            <person name="Gargeya S."/>
            <person name="Fitzgerald M."/>
            <person name="Abouelleil A."/>
            <person name="Alvarado L."/>
            <person name="Berlin A.M."/>
            <person name="Chapman S.B."/>
            <person name="Dewar J."/>
            <person name="Goldberg J."/>
            <person name="Griggs A."/>
            <person name="Gujja S."/>
            <person name="Hansen M."/>
            <person name="Howarth C."/>
            <person name="Imamovic A."/>
            <person name="Larimer J."/>
            <person name="McCowan C."/>
            <person name="Murphy C."/>
            <person name="Pearson M."/>
            <person name="Priest M."/>
            <person name="Roberts A."/>
            <person name="Saif S."/>
            <person name="Shea T."/>
            <person name="Sykes S."/>
            <person name="Wortman J."/>
            <person name="Nusbaum C."/>
            <person name="Birren B."/>
        </authorList>
    </citation>
    <scope>NUCLEOTIDE SEQUENCE</scope>
    <source>
        <strain evidence="7">CBS 10118</strain>
    </source>
</reference>
<proteinExistence type="predicted"/>
<evidence type="ECO:0000313" key="8">
    <source>
        <dbReference type="Proteomes" id="UP000092730"/>
    </source>
</evidence>
<evidence type="ECO:0000256" key="4">
    <source>
        <dbReference type="SAM" id="MobiDB-lite"/>
    </source>
</evidence>
<evidence type="ECO:0000313" key="7">
    <source>
        <dbReference type="EMBL" id="WVW83046.1"/>
    </source>
</evidence>
<feature type="compositionally biased region" description="Polar residues" evidence="4">
    <location>
        <begin position="1"/>
        <end position="16"/>
    </location>
</feature>
<dbReference type="EMBL" id="CP144543">
    <property type="protein sequence ID" value="WVW83046.1"/>
    <property type="molecule type" value="Genomic_DNA"/>
</dbReference>
<dbReference type="STRING" id="1296100.A0A1B9FR19"/>
<evidence type="ECO:0000313" key="6">
    <source>
        <dbReference type="EMBL" id="OCF21192.1"/>
    </source>
</evidence>
<feature type="domain" description="Methyltransferase" evidence="5">
    <location>
        <begin position="441"/>
        <end position="558"/>
    </location>
</feature>
<reference evidence="7" key="4">
    <citation type="submission" date="2024-02" db="EMBL/GenBank/DDBJ databases">
        <title>Comparative genomics of Cryptococcus and Kwoniella reveals pathogenesis evolution and contrasting modes of karyotype evolution via chromosome fusion or intercentromeric recombination.</title>
        <authorList>
            <person name="Coelho M.A."/>
            <person name="David-Palma M."/>
            <person name="Shea T."/>
            <person name="Bowers K."/>
            <person name="McGinley-Smith S."/>
            <person name="Mohammad A.W."/>
            <person name="Gnirke A."/>
            <person name="Yurkov A.M."/>
            <person name="Nowrousian M."/>
            <person name="Sun S."/>
            <person name="Cuomo C.A."/>
            <person name="Heitman J."/>
        </authorList>
    </citation>
    <scope>NUCLEOTIDE SEQUENCE</scope>
    <source>
        <strain evidence="7">CBS 10118</strain>
    </source>
</reference>
<dbReference type="GO" id="GO:0032259">
    <property type="term" value="P:methylation"/>
    <property type="evidence" value="ECO:0007669"/>
    <property type="project" value="UniProtKB-KW"/>
</dbReference>
<evidence type="ECO:0000256" key="2">
    <source>
        <dbReference type="ARBA" id="ARBA00022679"/>
    </source>
</evidence>
<evidence type="ECO:0000259" key="5">
    <source>
        <dbReference type="Pfam" id="PF13649"/>
    </source>
</evidence>
<protein>
    <recommendedName>
        <fullName evidence="5">Methyltransferase domain-containing protein</fullName>
    </recommendedName>
</protein>
<keyword evidence="8" id="KW-1185">Reference proteome</keyword>
<evidence type="ECO:0000256" key="3">
    <source>
        <dbReference type="ARBA" id="ARBA00022691"/>
    </source>
</evidence>
<organism evidence="6">
    <name type="scientific">Kwoniella bestiolae CBS 10118</name>
    <dbReference type="NCBI Taxonomy" id="1296100"/>
    <lineage>
        <taxon>Eukaryota</taxon>
        <taxon>Fungi</taxon>
        <taxon>Dikarya</taxon>
        <taxon>Basidiomycota</taxon>
        <taxon>Agaricomycotina</taxon>
        <taxon>Tremellomycetes</taxon>
        <taxon>Tremellales</taxon>
        <taxon>Cryptococcaceae</taxon>
        <taxon>Kwoniella</taxon>
    </lineage>
</organism>
<feature type="region of interest" description="Disordered" evidence="4">
    <location>
        <begin position="669"/>
        <end position="693"/>
    </location>
</feature>
<dbReference type="AlphaFoldDB" id="A0A1B9FR19"/>
<evidence type="ECO:0000256" key="1">
    <source>
        <dbReference type="ARBA" id="ARBA00022603"/>
    </source>
</evidence>
<dbReference type="Proteomes" id="UP000092730">
    <property type="component" value="Chromosome 3"/>
</dbReference>
<sequence length="706" mass="76607">MSSKPASAITRNQAQLKTPLAKGAAASPAPPPLTVDLQEASSPPRLHTSADAKKDKLQARPVTPMDFFGTAKGNSTARDGKSGVKEARKSVDQRLAVDPAIKGIPQGWDDDLAVPVAKDVDRGVSQVAPNTLHKLGAFKETRTKLSSFSGTMRSGFRDRGAEKDKDEKRPGGLKLHKGSVRSNHRSSSMNTTPLNLGLRPENGPISPGRINGHQLTHSVYSDASFNTQNTVSTEMSIPLIPPSSQAASTECSTADFTHLFTPTSQIEHDYPASITSSHSTQSRDRVMGIVNDPSPVPPAGMKTFNRPNIEEVLPFAAGHPFAAWSAPVADEDQGSGGDLSAEVGRRGSMSLSRLDMLSSKDAVQTESSVSLEGWKETPRPRSGYPGKKVWVDAKGEKSTGVYSVGWERDVLDLEARLHETMYEIAGERHTFSDFAEPPQAVLDIGTGVGHWPISMALQYPNTTFVGLDLVPCQIDLSLLAEAEKRARSTRSGTSAEGMGMWESVEKRVQWQRGNILNELPFDTGVFDLVHIRFVNLGIPETKWYDILEEATRVLKRGGKIEIVETSYTLPSRCPASLKNSFASMLLADTIQPLPSLAMQFNLPSIENLKANAVKPVFHQKWKKNVPGALEDAVLDWVKSAVEYKGTGLVKNQKGLEGVVGRVKAELERSGGGKWDFSTGQSRDSGGKEGAEEDREVNVWAWVATKK</sequence>
<dbReference type="PROSITE" id="PS01184">
    <property type="entry name" value="UBIE_2"/>
    <property type="match status" value="1"/>
</dbReference>
<keyword evidence="1" id="KW-0489">Methyltransferase</keyword>
<feature type="region of interest" description="Disordered" evidence="4">
    <location>
        <begin position="273"/>
        <end position="303"/>
    </location>
</feature>
<name>A0A1B9FR19_9TREE</name>
<dbReference type="SUPFAM" id="SSF53335">
    <property type="entry name" value="S-adenosyl-L-methionine-dependent methyltransferases"/>
    <property type="match status" value="1"/>
</dbReference>
<keyword evidence="2" id="KW-0808">Transferase</keyword>
<dbReference type="CDD" id="cd02440">
    <property type="entry name" value="AdoMet_MTases"/>
    <property type="match status" value="1"/>
</dbReference>
<keyword evidence="3" id="KW-0949">S-adenosyl-L-methionine</keyword>
<dbReference type="OrthoDB" id="2013972at2759"/>
<reference evidence="6" key="1">
    <citation type="submission" date="2013-07" db="EMBL/GenBank/DDBJ databases">
        <title>The Genome Sequence of Cryptococcus bestiolae CBS10118.</title>
        <authorList>
            <consortium name="The Broad Institute Genome Sequencing Platform"/>
            <person name="Cuomo C."/>
            <person name="Litvintseva A."/>
            <person name="Chen Y."/>
            <person name="Heitman J."/>
            <person name="Sun S."/>
            <person name="Springer D."/>
            <person name="Dromer F."/>
            <person name="Young S.K."/>
            <person name="Zeng Q."/>
            <person name="Gargeya S."/>
            <person name="Fitzgerald M."/>
            <person name="Abouelleil A."/>
            <person name="Alvarado L."/>
            <person name="Berlin A.M."/>
            <person name="Chapman S.B."/>
            <person name="Dewar J."/>
            <person name="Goldberg J."/>
            <person name="Griggs A."/>
            <person name="Gujja S."/>
            <person name="Hansen M."/>
            <person name="Howarth C."/>
            <person name="Imamovic A."/>
            <person name="Larimer J."/>
            <person name="McCowan C."/>
            <person name="Murphy C."/>
            <person name="Pearson M."/>
            <person name="Priest M."/>
            <person name="Roberts A."/>
            <person name="Saif S."/>
            <person name="Shea T."/>
            <person name="Sykes S."/>
            <person name="Wortman J."/>
            <person name="Nusbaum C."/>
            <person name="Birren B."/>
        </authorList>
    </citation>
    <scope>NUCLEOTIDE SEQUENCE [LARGE SCALE GENOMIC DNA]</scope>
    <source>
        <strain evidence="6">CBS 10118</strain>
    </source>
</reference>
<feature type="compositionally biased region" description="Polar residues" evidence="4">
    <location>
        <begin position="185"/>
        <end position="194"/>
    </location>
</feature>
<gene>
    <name evidence="6" type="ORF">I302_08863</name>
    <name evidence="7" type="ORF">I302_105063</name>
</gene>
<dbReference type="GO" id="GO:0008168">
    <property type="term" value="F:methyltransferase activity"/>
    <property type="evidence" value="ECO:0007669"/>
    <property type="project" value="UniProtKB-KW"/>
</dbReference>
<feature type="compositionally biased region" description="Basic and acidic residues" evidence="4">
    <location>
        <begin position="155"/>
        <end position="170"/>
    </location>
</feature>
<feature type="compositionally biased region" description="Basic and acidic residues" evidence="4">
    <location>
        <begin position="48"/>
        <end position="58"/>
    </location>
</feature>
<reference evidence="6" key="3">
    <citation type="submission" date="2016-07" db="EMBL/GenBank/DDBJ databases">
        <title>Evolution of pathogenesis and genome organization in the Tremellales.</title>
        <authorList>
            <person name="Cuomo C."/>
            <person name="Litvintseva A."/>
            <person name="Heitman J."/>
            <person name="Chen Y."/>
            <person name="Sun S."/>
            <person name="Springer D."/>
            <person name="Dromer F."/>
            <person name="Young S."/>
            <person name="Zeng Q."/>
            <person name="Chapman S."/>
            <person name="Gujja S."/>
            <person name="Saif S."/>
            <person name="Birren B."/>
        </authorList>
    </citation>
    <scope>NUCLEOTIDE SEQUENCE</scope>
    <source>
        <strain evidence="6">CBS 10118</strain>
    </source>
</reference>
<dbReference type="VEuPathDB" id="FungiDB:I302_08863"/>